<evidence type="ECO:0000313" key="11">
    <source>
        <dbReference type="Proteomes" id="UP000199256"/>
    </source>
</evidence>
<evidence type="ECO:0000256" key="7">
    <source>
        <dbReference type="ARBA" id="ARBA00060552"/>
    </source>
</evidence>
<keyword evidence="4 9" id="KW-0808">Transferase</keyword>
<protein>
    <recommendedName>
        <fullName evidence="9">tRNA (guanine-N(7)-)-methyltransferase</fullName>
        <ecNumber evidence="9">2.1.1.33</ecNumber>
    </recommendedName>
    <alternativeName>
        <fullName evidence="9">tRNA (guanine(46)-N(7))-methyltransferase</fullName>
    </alternativeName>
    <alternativeName>
        <fullName evidence="9">tRNA(m7G46)-methyltransferase</fullName>
    </alternativeName>
</protein>
<evidence type="ECO:0000256" key="8">
    <source>
        <dbReference type="ARBA" id="ARBA00060767"/>
    </source>
</evidence>
<dbReference type="OrthoDB" id="9802090at2"/>
<dbReference type="PANTHER" id="PTHR23417">
    <property type="entry name" value="3-DEOXY-D-MANNO-OCTULOSONIC-ACID TRANSFERASE/TRNA GUANINE-N 7 - -METHYLTRANSFERASE"/>
    <property type="match status" value="1"/>
</dbReference>
<evidence type="ECO:0000256" key="6">
    <source>
        <dbReference type="ARBA" id="ARBA00022694"/>
    </source>
</evidence>
<feature type="binding site" evidence="9">
    <location>
        <position position="62"/>
    </location>
    <ligand>
        <name>S-adenosyl-L-methionine</name>
        <dbReference type="ChEBI" id="CHEBI:59789"/>
    </ligand>
</feature>
<organism evidence="10 11">
    <name type="scientific">Ectothiorhodospira marina</name>
    <dbReference type="NCBI Taxonomy" id="1396821"/>
    <lineage>
        <taxon>Bacteria</taxon>
        <taxon>Pseudomonadati</taxon>
        <taxon>Pseudomonadota</taxon>
        <taxon>Gammaproteobacteria</taxon>
        <taxon>Chromatiales</taxon>
        <taxon>Ectothiorhodospiraceae</taxon>
        <taxon>Ectothiorhodospira</taxon>
    </lineage>
</organism>
<dbReference type="RefSeq" id="WP_090252521.1">
    <property type="nucleotide sequence ID" value="NZ_FOAA01000005.1"/>
</dbReference>
<gene>
    <name evidence="9" type="primary">trmB</name>
    <name evidence="10" type="ORF">SAMN05444515_10546</name>
</gene>
<dbReference type="PANTHER" id="PTHR23417:SF14">
    <property type="entry name" value="PENTACOTRIPEPTIDE-REPEAT REGION OF PRORP DOMAIN-CONTAINING PROTEIN"/>
    <property type="match status" value="1"/>
</dbReference>
<feature type="binding site" evidence="9">
    <location>
        <position position="87"/>
    </location>
    <ligand>
        <name>S-adenosyl-L-methionine</name>
        <dbReference type="ChEBI" id="CHEBI:59789"/>
    </ligand>
</feature>
<feature type="binding site" evidence="9">
    <location>
        <position position="114"/>
    </location>
    <ligand>
        <name>S-adenosyl-L-methionine</name>
        <dbReference type="ChEBI" id="CHEBI:59789"/>
    </ligand>
</feature>
<comment type="pathway">
    <text evidence="7 9">tRNA modification; N(7)-methylguanine-tRNA biosynthesis.</text>
</comment>
<comment type="function">
    <text evidence="2 9">Catalyzes the formation of N(7)-methylguanine at position 46 (m7G46) in tRNA.</text>
</comment>
<dbReference type="NCBIfam" id="TIGR00091">
    <property type="entry name" value="tRNA (guanosine(46)-N7)-methyltransferase TrmB"/>
    <property type="match status" value="1"/>
</dbReference>
<feature type="binding site" evidence="9">
    <location>
        <position position="141"/>
    </location>
    <ligand>
        <name>substrate</name>
    </ligand>
</feature>
<dbReference type="GO" id="GO:0008176">
    <property type="term" value="F:tRNA (guanine(46)-N7)-methyltransferase activity"/>
    <property type="evidence" value="ECO:0007669"/>
    <property type="project" value="UniProtKB-UniRule"/>
</dbReference>
<dbReference type="FunFam" id="3.40.50.150:FF:000035">
    <property type="entry name" value="tRNA (guanine-N(7)-)-methyltransferase"/>
    <property type="match status" value="1"/>
</dbReference>
<reference evidence="11" key="1">
    <citation type="submission" date="2016-10" db="EMBL/GenBank/DDBJ databases">
        <authorList>
            <person name="Varghese N."/>
            <person name="Submissions S."/>
        </authorList>
    </citation>
    <scope>NUCLEOTIDE SEQUENCE [LARGE SCALE GENOMIC DNA]</scope>
    <source>
        <strain evidence="11">DSM 241</strain>
    </source>
</reference>
<dbReference type="InterPro" id="IPR029063">
    <property type="entry name" value="SAM-dependent_MTases_sf"/>
</dbReference>
<dbReference type="InterPro" id="IPR003358">
    <property type="entry name" value="tRNA_(Gua-N-7)_MeTrfase_Trmb"/>
</dbReference>
<comment type="caution">
    <text evidence="9">Lacks conserved residue(s) required for the propagation of feature annotation.</text>
</comment>
<evidence type="ECO:0000256" key="2">
    <source>
        <dbReference type="ARBA" id="ARBA00003015"/>
    </source>
</evidence>
<dbReference type="GO" id="GO:0043527">
    <property type="term" value="C:tRNA methyltransferase complex"/>
    <property type="evidence" value="ECO:0007669"/>
    <property type="project" value="TreeGrafter"/>
</dbReference>
<keyword evidence="6 9" id="KW-0819">tRNA processing</keyword>
<dbReference type="Pfam" id="PF02390">
    <property type="entry name" value="Methyltransf_4"/>
    <property type="match status" value="1"/>
</dbReference>
<feature type="binding site" evidence="9">
    <location>
        <position position="137"/>
    </location>
    <ligand>
        <name>S-adenosyl-L-methionine</name>
        <dbReference type="ChEBI" id="CHEBI:59789"/>
    </ligand>
</feature>
<dbReference type="InterPro" id="IPR055361">
    <property type="entry name" value="tRNA_methyltr_TrmB_bact"/>
</dbReference>
<evidence type="ECO:0000313" key="10">
    <source>
        <dbReference type="EMBL" id="SEK78643.1"/>
    </source>
</evidence>
<proteinExistence type="inferred from homology"/>
<dbReference type="Gene3D" id="3.40.50.150">
    <property type="entry name" value="Vaccinia Virus protein VP39"/>
    <property type="match status" value="1"/>
</dbReference>
<comment type="catalytic activity">
    <reaction evidence="1 9">
        <text>guanosine(46) in tRNA + S-adenosyl-L-methionine = N(7)-methylguanosine(46) in tRNA + S-adenosyl-L-homocysteine</text>
        <dbReference type="Rhea" id="RHEA:42708"/>
        <dbReference type="Rhea" id="RHEA-COMP:10188"/>
        <dbReference type="Rhea" id="RHEA-COMP:10189"/>
        <dbReference type="ChEBI" id="CHEBI:57856"/>
        <dbReference type="ChEBI" id="CHEBI:59789"/>
        <dbReference type="ChEBI" id="CHEBI:74269"/>
        <dbReference type="ChEBI" id="CHEBI:74480"/>
        <dbReference type="EC" id="2.1.1.33"/>
    </reaction>
</comment>
<dbReference type="PROSITE" id="PS51625">
    <property type="entry name" value="SAM_MT_TRMB"/>
    <property type="match status" value="1"/>
</dbReference>
<dbReference type="CDD" id="cd02440">
    <property type="entry name" value="AdoMet_MTases"/>
    <property type="match status" value="1"/>
</dbReference>
<evidence type="ECO:0000256" key="5">
    <source>
        <dbReference type="ARBA" id="ARBA00022691"/>
    </source>
</evidence>
<keyword evidence="3 9" id="KW-0489">Methyltransferase</keyword>
<dbReference type="AlphaFoldDB" id="A0A1H7JVN6"/>
<evidence type="ECO:0000256" key="3">
    <source>
        <dbReference type="ARBA" id="ARBA00022603"/>
    </source>
</evidence>
<dbReference type="HAMAP" id="MF_01057">
    <property type="entry name" value="tRNA_methyltr_TrmB"/>
    <property type="match status" value="1"/>
</dbReference>
<feature type="binding site" evidence="9">
    <location>
        <begin position="210"/>
        <end position="213"/>
    </location>
    <ligand>
        <name>substrate</name>
    </ligand>
</feature>
<evidence type="ECO:0000256" key="9">
    <source>
        <dbReference type="HAMAP-Rule" id="MF_01057"/>
    </source>
</evidence>
<name>A0A1H7JVN6_9GAMM</name>
<dbReference type="Proteomes" id="UP000199256">
    <property type="component" value="Unassembled WGS sequence"/>
</dbReference>
<accession>A0A1H7JVN6</accession>
<sequence>MTATHSPPHHRPIRSFVRREGRLTVGQQRALELLGPRWGLEFAPEPLNLEALFGRRAPVTLEIGFGNGEPLAQMAAHAPERDFIGVEVHRPGVGHLLQQVEDRGLTNVRVACHDAVEMLNRQIPPGSLDRIQIYFPDPWPKKRHHKRRLVQPAFVDLLATRLREGGILHLATDWEDYAWHMLEVMQQAEAFTNQAADGGFSPRPTYRPLTKFEQRGQRLGHNVWDLVHEHTNPRP</sequence>
<comment type="similarity">
    <text evidence="8 9">Belongs to the class I-like SAM-binding methyltransferase superfamily. TrmB family.</text>
</comment>
<feature type="binding site" evidence="9">
    <location>
        <position position="173"/>
    </location>
    <ligand>
        <name>substrate</name>
    </ligand>
</feature>
<dbReference type="EC" id="2.1.1.33" evidence="9"/>
<dbReference type="EMBL" id="FOAA01000005">
    <property type="protein sequence ID" value="SEK78643.1"/>
    <property type="molecule type" value="Genomic_DNA"/>
</dbReference>
<keyword evidence="5 9" id="KW-0949">S-adenosyl-L-methionine</keyword>
<keyword evidence="11" id="KW-1185">Reference proteome</keyword>
<dbReference type="STRING" id="1396821.SAMN05444515_10546"/>
<evidence type="ECO:0000256" key="4">
    <source>
        <dbReference type="ARBA" id="ARBA00022679"/>
    </source>
</evidence>
<evidence type="ECO:0000256" key="1">
    <source>
        <dbReference type="ARBA" id="ARBA00000142"/>
    </source>
</evidence>
<dbReference type="SUPFAM" id="SSF53335">
    <property type="entry name" value="S-adenosyl-L-methionine-dependent methyltransferases"/>
    <property type="match status" value="1"/>
</dbReference>
<dbReference type="UniPathway" id="UPA00989"/>